<dbReference type="GO" id="GO:0008010">
    <property type="term" value="F:structural constituent of chitin-based larval cuticle"/>
    <property type="evidence" value="ECO:0007669"/>
    <property type="project" value="TreeGrafter"/>
</dbReference>
<proteinExistence type="predicted"/>
<evidence type="ECO:0000256" key="2">
    <source>
        <dbReference type="ARBA" id="ARBA00022729"/>
    </source>
</evidence>
<dbReference type="AlphaFoldDB" id="A0A8S4QDS8"/>
<dbReference type="InterPro" id="IPR031311">
    <property type="entry name" value="CHIT_BIND_RR_consensus"/>
</dbReference>
<keyword evidence="2" id="KW-0732">Signal</keyword>
<dbReference type="InterPro" id="IPR050468">
    <property type="entry name" value="Cuticle_Struct_Prot"/>
</dbReference>
<dbReference type="PROSITE" id="PS51155">
    <property type="entry name" value="CHIT_BIND_RR_2"/>
    <property type="match status" value="1"/>
</dbReference>
<evidence type="ECO:0000313" key="4">
    <source>
        <dbReference type="EMBL" id="CAH2208681.1"/>
    </source>
</evidence>
<dbReference type="PANTHER" id="PTHR10380">
    <property type="entry name" value="CUTICLE PROTEIN"/>
    <property type="match status" value="1"/>
</dbReference>
<dbReference type="PRINTS" id="PR00947">
    <property type="entry name" value="CUTICLE"/>
</dbReference>
<comment type="caution">
    <text evidence="4">The sequence shown here is derived from an EMBL/GenBank/DDBJ whole genome shotgun (WGS) entry which is preliminary data.</text>
</comment>
<feature type="non-terminal residue" evidence="4">
    <location>
        <position position="1"/>
    </location>
</feature>
<evidence type="ECO:0000256" key="3">
    <source>
        <dbReference type="PROSITE-ProRule" id="PRU00497"/>
    </source>
</evidence>
<dbReference type="OrthoDB" id="6343684at2759"/>
<dbReference type="GO" id="GO:0062129">
    <property type="term" value="C:chitin-based extracellular matrix"/>
    <property type="evidence" value="ECO:0007669"/>
    <property type="project" value="TreeGrafter"/>
</dbReference>
<organism evidence="4 5">
    <name type="scientific">Pararge aegeria aegeria</name>
    <dbReference type="NCBI Taxonomy" id="348720"/>
    <lineage>
        <taxon>Eukaryota</taxon>
        <taxon>Metazoa</taxon>
        <taxon>Ecdysozoa</taxon>
        <taxon>Arthropoda</taxon>
        <taxon>Hexapoda</taxon>
        <taxon>Insecta</taxon>
        <taxon>Pterygota</taxon>
        <taxon>Neoptera</taxon>
        <taxon>Endopterygota</taxon>
        <taxon>Lepidoptera</taxon>
        <taxon>Glossata</taxon>
        <taxon>Ditrysia</taxon>
        <taxon>Papilionoidea</taxon>
        <taxon>Nymphalidae</taxon>
        <taxon>Satyrinae</taxon>
        <taxon>Satyrini</taxon>
        <taxon>Parargina</taxon>
        <taxon>Pararge</taxon>
    </lineage>
</organism>
<gene>
    <name evidence="4" type="primary">jg26004</name>
    <name evidence="4" type="ORF">PAEG_LOCUS1231</name>
</gene>
<keyword evidence="1 3" id="KW-0193">Cuticle</keyword>
<feature type="non-terminal residue" evidence="4">
    <location>
        <position position="102"/>
    </location>
</feature>
<reference evidence="4" key="1">
    <citation type="submission" date="2022-03" db="EMBL/GenBank/DDBJ databases">
        <authorList>
            <person name="Lindestad O."/>
        </authorList>
    </citation>
    <scope>NUCLEOTIDE SEQUENCE</scope>
</reference>
<dbReference type="PANTHER" id="PTHR10380:SF217">
    <property type="entry name" value="CUTICULAR PROTEIN 49AE"/>
    <property type="match status" value="1"/>
</dbReference>
<dbReference type="PROSITE" id="PS00233">
    <property type="entry name" value="CHIT_BIND_RR_1"/>
    <property type="match status" value="1"/>
</dbReference>
<sequence>KLAIVILLVAYASADVSHILGKAGEAGAQILEQEHNVGPQGEYEFTYKTENGISGQEQGGLKPVSGSDVAAETVQGESSYTAPDGQVIQLSYSADENGFVAR</sequence>
<evidence type="ECO:0000256" key="1">
    <source>
        <dbReference type="ARBA" id="ARBA00022460"/>
    </source>
</evidence>
<protein>
    <submittedName>
        <fullName evidence="4">Jg26004 protein</fullName>
    </submittedName>
</protein>
<keyword evidence="5" id="KW-1185">Reference proteome</keyword>
<dbReference type="EMBL" id="CAKXAJ010004263">
    <property type="protein sequence ID" value="CAH2208681.1"/>
    <property type="molecule type" value="Genomic_DNA"/>
</dbReference>
<dbReference type="InterPro" id="IPR000618">
    <property type="entry name" value="Insect_cuticle"/>
</dbReference>
<dbReference type="Pfam" id="PF00379">
    <property type="entry name" value="Chitin_bind_4"/>
    <property type="match status" value="1"/>
</dbReference>
<evidence type="ECO:0000313" key="5">
    <source>
        <dbReference type="Proteomes" id="UP000838756"/>
    </source>
</evidence>
<name>A0A8S4QDS8_9NEOP</name>
<dbReference type="Proteomes" id="UP000838756">
    <property type="component" value="Unassembled WGS sequence"/>
</dbReference>
<accession>A0A8S4QDS8</accession>